<evidence type="ECO:0000256" key="1">
    <source>
        <dbReference type="ARBA" id="ARBA00022723"/>
    </source>
</evidence>
<evidence type="ECO:0000259" key="4">
    <source>
        <dbReference type="Pfam" id="PF22039"/>
    </source>
</evidence>
<dbReference type="Proteomes" id="UP000619486">
    <property type="component" value="Unassembled WGS sequence"/>
</dbReference>
<organism evidence="5 6">
    <name type="scientific">Streptomyces purpureus</name>
    <dbReference type="NCBI Taxonomy" id="1951"/>
    <lineage>
        <taxon>Bacteria</taxon>
        <taxon>Bacillati</taxon>
        <taxon>Actinomycetota</taxon>
        <taxon>Actinomycetes</taxon>
        <taxon>Kitasatosporales</taxon>
        <taxon>Streptomycetaceae</taxon>
        <taxon>Streptomyces</taxon>
    </lineage>
</organism>
<evidence type="ECO:0000256" key="2">
    <source>
        <dbReference type="ARBA" id="ARBA00022801"/>
    </source>
</evidence>
<protein>
    <recommendedName>
        <fullName evidence="4">Aminodeoxyfutalosine deaminase/Imidazolonepropionase-like composite domain-containing protein</fullName>
    </recommendedName>
</protein>
<dbReference type="Gene3D" id="2.30.40.10">
    <property type="entry name" value="Urease, subunit C, domain 1"/>
    <property type="match status" value="1"/>
</dbReference>
<comment type="caution">
    <text evidence="5">The sequence shown here is derived from an EMBL/GenBank/DDBJ whole genome shotgun (WGS) entry which is preliminary data.</text>
</comment>
<dbReference type="InterPro" id="IPR011059">
    <property type="entry name" value="Metal-dep_hydrolase_composite"/>
</dbReference>
<keyword evidence="1" id="KW-0479">Metal-binding</keyword>
<dbReference type="Pfam" id="PF22039">
    <property type="entry name" value="HUTI_composite_bact"/>
    <property type="match status" value="1"/>
</dbReference>
<proteinExistence type="predicted"/>
<dbReference type="InterPro" id="IPR054418">
    <property type="entry name" value="MQNX/HUTI_composite_N"/>
</dbReference>
<dbReference type="RefSeq" id="WP_189201749.1">
    <property type="nucleotide sequence ID" value="NZ_BMQQ01000008.1"/>
</dbReference>
<evidence type="ECO:0000256" key="3">
    <source>
        <dbReference type="ARBA" id="ARBA00022833"/>
    </source>
</evidence>
<dbReference type="AlphaFoldDB" id="A0A918H1L2"/>
<evidence type="ECO:0000313" key="5">
    <source>
        <dbReference type="EMBL" id="GGT31432.1"/>
    </source>
</evidence>
<evidence type="ECO:0000313" key="6">
    <source>
        <dbReference type="Proteomes" id="UP000619486"/>
    </source>
</evidence>
<keyword evidence="2" id="KW-0378">Hydrolase</keyword>
<dbReference type="SUPFAM" id="SSF51338">
    <property type="entry name" value="Composite domain of metallo-dependent hydrolases"/>
    <property type="match status" value="1"/>
</dbReference>
<reference evidence="5" key="2">
    <citation type="submission" date="2020-09" db="EMBL/GenBank/DDBJ databases">
        <authorList>
            <person name="Sun Q."/>
            <person name="Ohkuma M."/>
        </authorList>
    </citation>
    <scope>NUCLEOTIDE SEQUENCE</scope>
    <source>
        <strain evidence="5">JCM 3172</strain>
    </source>
</reference>
<dbReference type="EMBL" id="BMQQ01000008">
    <property type="protein sequence ID" value="GGT31432.1"/>
    <property type="molecule type" value="Genomic_DNA"/>
</dbReference>
<sequence>MLTLHTADLLLPVGGEPVPGGAVLVDGDRIAAFGPREELTAGHPAARVRAWPGVLTPGLRQWHAVWLLRRCYFPDPREAGELGTEMLRPESLGDLAAELERDPGRRAGSVRRGLQQMLRHGTTAVAIRAGDPLLAAPAARLGLEAVSYVGGPGILLDGPSLDPFVEGHDLAGSVHRPLTPGGRADFAVFDAPDEAALLERGAACCMATVLAGRLVHRRR</sequence>
<reference evidence="5" key="1">
    <citation type="journal article" date="2014" name="Int. J. Syst. Evol. Microbiol.">
        <title>Complete genome sequence of Corynebacterium casei LMG S-19264T (=DSM 44701T), isolated from a smear-ripened cheese.</title>
        <authorList>
            <consortium name="US DOE Joint Genome Institute (JGI-PGF)"/>
            <person name="Walter F."/>
            <person name="Albersmeier A."/>
            <person name="Kalinowski J."/>
            <person name="Ruckert C."/>
        </authorList>
    </citation>
    <scope>NUCLEOTIDE SEQUENCE</scope>
    <source>
        <strain evidence="5">JCM 3172</strain>
    </source>
</reference>
<keyword evidence="6" id="KW-1185">Reference proteome</keyword>
<dbReference type="GO" id="GO:0016810">
    <property type="term" value="F:hydrolase activity, acting on carbon-nitrogen (but not peptide) bonds"/>
    <property type="evidence" value="ECO:0007669"/>
    <property type="project" value="InterPro"/>
</dbReference>
<accession>A0A918H1L2</accession>
<name>A0A918H1L2_9ACTN</name>
<dbReference type="GO" id="GO:0046872">
    <property type="term" value="F:metal ion binding"/>
    <property type="evidence" value="ECO:0007669"/>
    <property type="project" value="UniProtKB-KW"/>
</dbReference>
<keyword evidence="3" id="KW-0862">Zinc</keyword>
<feature type="domain" description="Aminodeoxyfutalosine deaminase/Imidazolonepropionase-like composite" evidence="4">
    <location>
        <begin position="21"/>
        <end position="46"/>
    </location>
</feature>
<gene>
    <name evidence="5" type="ORF">GCM10014713_26150</name>
</gene>